<dbReference type="Gene3D" id="3.40.50.300">
    <property type="entry name" value="P-loop containing nucleotide triphosphate hydrolases"/>
    <property type="match status" value="1"/>
</dbReference>
<evidence type="ECO:0000256" key="15">
    <source>
        <dbReference type="ARBA" id="ARBA00031910"/>
    </source>
</evidence>
<gene>
    <name evidence="19" type="primary">ntrC_1</name>
    <name evidence="19" type="ORF">Poly59_00110</name>
</gene>
<evidence type="ECO:0000256" key="10">
    <source>
        <dbReference type="ARBA" id="ARBA00023125"/>
    </source>
</evidence>
<keyword evidence="13" id="KW-0535">Nitrogen fixation</keyword>
<keyword evidence="10" id="KW-0238">DNA-binding</keyword>
<evidence type="ECO:0000256" key="13">
    <source>
        <dbReference type="ARBA" id="ARBA00023231"/>
    </source>
</evidence>
<evidence type="ECO:0000256" key="1">
    <source>
        <dbReference type="ARBA" id="ARBA00004496"/>
    </source>
</evidence>
<dbReference type="SMART" id="SM00448">
    <property type="entry name" value="REC"/>
    <property type="match status" value="1"/>
</dbReference>
<keyword evidence="20" id="KW-1185">Reference proteome</keyword>
<evidence type="ECO:0000256" key="3">
    <source>
        <dbReference type="ARBA" id="ARBA00022490"/>
    </source>
</evidence>
<comment type="caution">
    <text evidence="19">The sequence shown here is derived from an EMBL/GenBank/DDBJ whole genome shotgun (WGS) entry which is preliminary data.</text>
</comment>
<reference evidence="19 20" key="1">
    <citation type="submission" date="2019-02" db="EMBL/GenBank/DDBJ databases">
        <title>Deep-cultivation of Planctomycetes and their phenomic and genomic characterization uncovers novel biology.</title>
        <authorList>
            <person name="Wiegand S."/>
            <person name="Jogler M."/>
            <person name="Boedeker C."/>
            <person name="Pinto D."/>
            <person name="Vollmers J."/>
            <person name="Rivas-Marin E."/>
            <person name="Kohn T."/>
            <person name="Peeters S.H."/>
            <person name="Heuer A."/>
            <person name="Rast P."/>
            <person name="Oberbeckmann S."/>
            <person name="Bunk B."/>
            <person name="Jeske O."/>
            <person name="Meyerdierks A."/>
            <person name="Storesund J.E."/>
            <person name="Kallscheuer N."/>
            <person name="Luecker S."/>
            <person name="Lage O.M."/>
            <person name="Pohl T."/>
            <person name="Merkel B.J."/>
            <person name="Hornburger P."/>
            <person name="Mueller R.-W."/>
            <person name="Bruemmer F."/>
            <person name="Labrenz M."/>
            <person name="Spormann A.M."/>
            <person name="Op Den Camp H."/>
            <person name="Overmann J."/>
            <person name="Amann R."/>
            <person name="Jetten M.S.M."/>
            <person name="Mascher T."/>
            <person name="Medema M.H."/>
            <person name="Devos D.P."/>
            <person name="Kaster A.-K."/>
            <person name="Ovreas L."/>
            <person name="Rohde M."/>
            <person name="Galperin M.Y."/>
            <person name="Jogler C."/>
        </authorList>
    </citation>
    <scope>NUCLEOTIDE SEQUENCE [LARGE SCALE GENOMIC DNA]</scope>
    <source>
        <strain evidence="19 20">Poly59</strain>
    </source>
</reference>
<dbReference type="AlphaFoldDB" id="A0A5C6FA87"/>
<evidence type="ECO:0000256" key="14">
    <source>
        <dbReference type="ARBA" id="ARBA00029881"/>
    </source>
</evidence>
<evidence type="ECO:0000259" key="17">
    <source>
        <dbReference type="PROSITE" id="PS50045"/>
    </source>
</evidence>
<evidence type="ECO:0000256" key="6">
    <source>
        <dbReference type="ARBA" id="ARBA00022741"/>
    </source>
</evidence>
<keyword evidence="9" id="KW-0805">Transcription regulation</keyword>
<dbReference type="PANTHER" id="PTHR32071">
    <property type="entry name" value="TRANSCRIPTIONAL REGULATORY PROTEIN"/>
    <property type="match status" value="1"/>
</dbReference>
<dbReference type="GO" id="GO:0005524">
    <property type="term" value="F:ATP binding"/>
    <property type="evidence" value="ECO:0007669"/>
    <property type="project" value="UniProtKB-KW"/>
</dbReference>
<dbReference type="Pfam" id="PF00072">
    <property type="entry name" value="Response_reg"/>
    <property type="match status" value="1"/>
</dbReference>
<dbReference type="PROSITE" id="PS50045">
    <property type="entry name" value="SIGMA54_INTERACT_4"/>
    <property type="match status" value="1"/>
</dbReference>
<dbReference type="GO" id="GO:0000160">
    <property type="term" value="P:phosphorelay signal transduction system"/>
    <property type="evidence" value="ECO:0007669"/>
    <property type="project" value="UniProtKB-KW"/>
</dbReference>
<keyword evidence="8" id="KW-0902">Two-component regulatory system</keyword>
<evidence type="ECO:0000256" key="9">
    <source>
        <dbReference type="ARBA" id="ARBA00023015"/>
    </source>
</evidence>
<dbReference type="InterPro" id="IPR027417">
    <property type="entry name" value="P-loop_NTPase"/>
</dbReference>
<dbReference type="InterPro" id="IPR001789">
    <property type="entry name" value="Sig_transdc_resp-reg_receiver"/>
</dbReference>
<feature type="domain" description="Sigma-54 factor interaction" evidence="17">
    <location>
        <begin position="144"/>
        <end position="373"/>
    </location>
</feature>
<feature type="modified residue" description="4-aspartylphosphate" evidence="16">
    <location>
        <position position="50"/>
    </location>
</feature>
<proteinExistence type="predicted"/>
<dbReference type="PRINTS" id="PR01590">
    <property type="entry name" value="HTHFIS"/>
</dbReference>
<dbReference type="SUPFAM" id="SSF46689">
    <property type="entry name" value="Homeodomain-like"/>
    <property type="match status" value="1"/>
</dbReference>
<dbReference type="Pfam" id="PF00158">
    <property type="entry name" value="Sigma54_activat"/>
    <property type="match status" value="1"/>
</dbReference>
<dbReference type="InterPro" id="IPR002078">
    <property type="entry name" value="Sigma_54_int"/>
</dbReference>
<organism evidence="19 20">
    <name type="scientific">Rubripirellula reticaptiva</name>
    <dbReference type="NCBI Taxonomy" id="2528013"/>
    <lineage>
        <taxon>Bacteria</taxon>
        <taxon>Pseudomonadati</taxon>
        <taxon>Planctomycetota</taxon>
        <taxon>Planctomycetia</taxon>
        <taxon>Pirellulales</taxon>
        <taxon>Pirellulaceae</taxon>
        <taxon>Rubripirellula</taxon>
    </lineage>
</organism>
<comment type="subcellular location">
    <subcellularLocation>
        <location evidence="1">Cytoplasm</location>
    </subcellularLocation>
</comment>
<evidence type="ECO:0000256" key="2">
    <source>
        <dbReference type="ARBA" id="ARBA00019059"/>
    </source>
</evidence>
<evidence type="ECO:0000256" key="4">
    <source>
        <dbReference type="ARBA" id="ARBA00022491"/>
    </source>
</evidence>
<dbReference type="PANTHER" id="PTHR32071:SF95">
    <property type="entry name" value="DNA-BINDING TRANSCRIPTIONAL REGULATOR NTRC"/>
    <property type="match status" value="1"/>
</dbReference>
<dbReference type="InterPro" id="IPR011006">
    <property type="entry name" value="CheY-like_superfamily"/>
</dbReference>
<evidence type="ECO:0000313" key="19">
    <source>
        <dbReference type="EMBL" id="TWU57106.1"/>
    </source>
</evidence>
<protein>
    <recommendedName>
        <fullName evidence="2">DNA-binding transcriptional regulator NtrC</fullName>
    </recommendedName>
    <alternativeName>
        <fullName evidence="14">Nitrogen regulation protein NR(I)</fullName>
    </alternativeName>
    <alternativeName>
        <fullName evidence="15">Nitrogen regulator I</fullName>
    </alternativeName>
</protein>
<dbReference type="Pfam" id="PF02954">
    <property type="entry name" value="HTH_8"/>
    <property type="match status" value="1"/>
</dbReference>
<evidence type="ECO:0000259" key="18">
    <source>
        <dbReference type="PROSITE" id="PS50110"/>
    </source>
</evidence>
<keyword evidence="5 16" id="KW-0597">Phosphoprotein</keyword>
<evidence type="ECO:0000256" key="16">
    <source>
        <dbReference type="PROSITE-ProRule" id="PRU00169"/>
    </source>
</evidence>
<dbReference type="OrthoDB" id="9803970at2"/>
<dbReference type="Proteomes" id="UP000317977">
    <property type="component" value="Unassembled WGS sequence"/>
</dbReference>
<dbReference type="PROSITE" id="PS50110">
    <property type="entry name" value="RESPONSE_REGULATORY"/>
    <property type="match status" value="1"/>
</dbReference>
<keyword evidence="6" id="KW-0547">Nucleotide-binding</keyword>
<dbReference type="Gene3D" id="1.10.10.60">
    <property type="entry name" value="Homeodomain-like"/>
    <property type="match status" value="1"/>
</dbReference>
<sequence length="489" mass="53973">MTNLLVIDDEPLILESIEMAFPDHEVTKCLTAEKGIDAFLQSTPDVVLCDIRLPDMSGMETFEKLHRIDPKVPIILMTGRGTAGTAIEAMQRGAFEYLLKPLDPETLIPLIEDAAETSRMTRVRAVVPDASLDEVPTDSENDLLIGNCPAMQEVYRSIGRVARQNVTALILGESGTGKEVIARAIYQYSERSAGRFLAINCAAIPENLLESELFGHEKGSFTGADRKKVGKFELCNEGTLFLDEIGDMTPLMQTKILRVLQDQTFERVGGTETIRTNARIIAATNRNLEQAIEDKEFRSDLFYRLNVYTINLPPLRERGDDIALLASYFLKRFAKEIDKQIDGFAAEAVDVISGYSWPGNVRELQSAMKHALLEATGPVIVPAYLPDSVRECGSRTRESLDSGADQSLPSSATTGLDFAALTRKRLASGSNDIHRELVNIAEKEIFAEVLKYTDGNLTQAAKRLGITRTTLRSRLESLGMSLDKSASYS</sequence>
<dbReference type="InterPro" id="IPR058031">
    <property type="entry name" value="AAA_lid_NorR"/>
</dbReference>
<keyword evidence="7" id="KW-0067">ATP-binding</keyword>
<evidence type="ECO:0000256" key="8">
    <source>
        <dbReference type="ARBA" id="ARBA00023012"/>
    </source>
</evidence>
<dbReference type="GO" id="GO:0005737">
    <property type="term" value="C:cytoplasm"/>
    <property type="evidence" value="ECO:0007669"/>
    <property type="project" value="UniProtKB-SubCell"/>
</dbReference>
<evidence type="ECO:0000256" key="11">
    <source>
        <dbReference type="ARBA" id="ARBA00023159"/>
    </source>
</evidence>
<evidence type="ECO:0000256" key="7">
    <source>
        <dbReference type="ARBA" id="ARBA00022840"/>
    </source>
</evidence>
<dbReference type="GO" id="GO:0006355">
    <property type="term" value="P:regulation of DNA-templated transcription"/>
    <property type="evidence" value="ECO:0007669"/>
    <property type="project" value="InterPro"/>
</dbReference>
<keyword evidence="3" id="KW-0963">Cytoplasm</keyword>
<dbReference type="GO" id="GO:0043565">
    <property type="term" value="F:sequence-specific DNA binding"/>
    <property type="evidence" value="ECO:0007669"/>
    <property type="project" value="InterPro"/>
</dbReference>
<dbReference type="InterPro" id="IPR003593">
    <property type="entry name" value="AAA+_ATPase"/>
</dbReference>
<dbReference type="SMART" id="SM00382">
    <property type="entry name" value="AAA"/>
    <property type="match status" value="1"/>
</dbReference>
<dbReference type="Gene3D" id="3.40.50.2300">
    <property type="match status" value="1"/>
</dbReference>
<dbReference type="FunFam" id="3.40.50.300:FF:000006">
    <property type="entry name" value="DNA-binding transcriptional regulator NtrC"/>
    <property type="match status" value="1"/>
</dbReference>
<dbReference type="SUPFAM" id="SSF52540">
    <property type="entry name" value="P-loop containing nucleoside triphosphate hydrolases"/>
    <property type="match status" value="1"/>
</dbReference>
<dbReference type="EMBL" id="SJPX01000001">
    <property type="protein sequence ID" value="TWU57106.1"/>
    <property type="molecule type" value="Genomic_DNA"/>
</dbReference>
<feature type="domain" description="Response regulatory" evidence="18">
    <location>
        <begin position="3"/>
        <end position="115"/>
    </location>
</feature>
<dbReference type="Gene3D" id="1.10.8.60">
    <property type="match status" value="1"/>
</dbReference>
<keyword evidence="11" id="KW-0010">Activator</keyword>
<keyword evidence="12" id="KW-0804">Transcription</keyword>
<dbReference type="CDD" id="cd00009">
    <property type="entry name" value="AAA"/>
    <property type="match status" value="1"/>
</dbReference>
<name>A0A5C6FA87_9BACT</name>
<dbReference type="InterPro" id="IPR002197">
    <property type="entry name" value="HTH_Fis"/>
</dbReference>
<accession>A0A5C6FA87</accession>
<evidence type="ECO:0000256" key="5">
    <source>
        <dbReference type="ARBA" id="ARBA00022553"/>
    </source>
</evidence>
<dbReference type="SUPFAM" id="SSF52172">
    <property type="entry name" value="CheY-like"/>
    <property type="match status" value="1"/>
</dbReference>
<keyword evidence="4" id="KW-0678">Repressor</keyword>
<dbReference type="RefSeq" id="WP_146532064.1">
    <property type="nucleotide sequence ID" value="NZ_SJPX01000001.1"/>
</dbReference>
<dbReference type="Pfam" id="PF25601">
    <property type="entry name" value="AAA_lid_14"/>
    <property type="match status" value="1"/>
</dbReference>
<evidence type="ECO:0000256" key="12">
    <source>
        <dbReference type="ARBA" id="ARBA00023163"/>
    </source>
</evidence>
<dbReference type="InterPro" id="IPR009057">
    <property type="entry name" value="Homeodomain-like_sf"/>
</dbReference>
<evidence type="ECO:0000313" key="20">
    <source>
        <dbReference type="Proteomes" id="UP000317977"/>
    </source>
</evidence>